<dbReference type="AlphaFoldDB" id="A0A6J4QK37"/>
<feature type="compositionally biased region" description="Basic residues" evidence="1">
    <location>
        <begin position="80"/>
        <end position="92"/>
    </location>
</feature>
<evidence type="ECO:0000256" key="1">
    <source>
        <dbReference type="SAM" id="MobiDB-lite"/>
    </source>
</evidence>
<organism evidence="2">
    <name type="scientific">uncultured Rubrobacteraceae bacterium</name>
    <dbReference type="NCBI Taxonomy" id="349277"/>
    <lineage>
        <taxon>Bacteria</taxon>
        <taxon>Bacillati</taxon>
        <taxon>Actinomycetota</taxon>
        <taxon>Rubrobacteria</taxon>
        <taxon>Rubrobacterales</taxon>
        <taxon>Rubrobacteraceae</taxon>
        <taxon>environmental samples</taxon>
    </lineage>
</organism>
<feature type="compositionally biased region" description="Basic and acidic residues" evidence="1">
    <location>
        <begin position="1"/>
        <end position="19"/>
    </location>
</feature>
<reference evidence="2" key="1">
    <citation type="submission" date="2020-02" db="EMBL/GenBank/DDBJ databases">
        <authorList>
            <person name="Meier V. D."/>
        </authorList>
    </citation>
    <scope>NUCLEOTIDE SEQUENCE</scope>
    <source>
        <strain evidence="2">AVDCRST_MAG28</strain>
    </source>
</reference>
<dbReference type="EMBL" id="CADCVE010000014">
    <property type="protein sequence ID" value="CAA9442199.1"/>
    <property type="molecule type" value="Genomic_DNA"/>
</dbReference>
<evidence type="ECO:0000313" key="2">
    <source>
        <dbReference type="EMBL" id="CAA9442199.1"/>
    </source>
</evidence>
<feature type="non-terminal residue" evidence="2">
    <location>
        <position position="92"/>
    </location>
</feature>
<protein>
    <submittedName>
        <fullName evidence="2">Uncharacterized protein</fullName>
    </submittedName>
</protein>
<accession>A0A6J4QK37</accession>
<proteinExistence type="predicted"/>
<feature type="region of interest" description="Disordered" evidence="1">
    <location>
        <begin position="1"/>
        <end position="92"/>
    </location>
</feature>
<name>A0A6J4QK37_9ACTN</name>
<sequence>GQAHDTGSRRRAEAGEGHARVPRTRRLPGRERRGRTEGAGALPRSAAGPGRARPDAAGAGRAGGLPALAAGLGCPDHHADRPRRRGRRACGA</sequence>
<feature type="non-terminal residue" evidence="2">
    <location>
        <position position="1"/>
    </location>
</feature>
<gene>
    <name evidence="2" type="ORF">AVDCRST_MAG28-505</name>
</gene>
<feature type="compositionally biased region" description="Low complexity" evidence="1">
    <location>
        <begin position="38"/>
        <end position="74"/>
    </location>
</feature>